<accession>A0ABT3X9X5</accession>
<comment type="similarity">
    <text evidence="2">Belongs to the bacterial solute-binding protein 5 family.</text>
</comment>
<evidence type="ECO:0000313" key="7">
    <source>
        <dbReference type="Proteomes" id="UP001208017"/>
    </source>
</evidence>
<evidence type="ECO:0000313" key="6">
    <source>
        <dbReference type="EMBL" id="MCX7571549.1"/>
    </source>
</evidence>
<comment type="caution">
    <text evidence="6">The sequence shown here is derived from an EMBL/GenBank/DDBJ whole genome shotgun (WGS) entry which is preliminary data.</text>
</comment>
<comment type="subcellular location">
    <subcellularLocation>
        <location evidence="1">Cell envelope</location>
    </subcellularLocation>
</comment>
<gene>
    <name evidence="6" type="ORF">OS242_16495</name>
</gene>
<evidence type="ECO:0000256" key="1">
    <source>
        <dbReference type="ARBA" id="ARBA00004196"/>
    </source>
</evidence>
<dbReference type="InterPro" id="IPR039424">
    <property type="entry name" value="SBP_5"/>
</dbReference>
<dbReference type="PIRSF" id="PIRSF002741">
    <property type="entry name" value="MppA"/>
    <property type="match status" value="1"/>
</dbReference>
<evidence type="ECO:0000256" key="4">
    <source>
        <dbReference type="ARBA" id="ARBA00022729"/>
    </source>
</evidence>
<dbReference type="CDD" id="cd08504">
    <property type="entry name" value="PBP2_OppA"/>
    <property type="match status" value="1"/>
</dbReference>
<proteinExistence type="inferred from homology"/>
<dbReference type="Gene3D" id="3.40.190.10">
    <property type="entry name" value="Periplasmic binding protein-like II"/>
    <property type="match status" value="1"/>
</dbReference>
<dbReference type="Pfam" id="PF00496">
    <property type="entry name" value="SBP_bac_5"/>
    <property type="match status" value="1"/>
</dbReference>
<dbReference type="PANTHER" id="PTHR30290">
    <property type="entry name" value="PERIPLASMIC BINDING COMPONENT OF ABC TRANSPORTER"/>
    <property type="match status" value="1"/>
</dbReference>
<protein>
    <submittedName>
        <fullName evidence="6">Peptide ABC transporter substrate-binding protein</fullName>
    </submittedName>
</protein>
<dbReference type="SUPFAM" id="SSF53850">
    <property type="entry name" value="Periplasmic binding protein-like II"/>
    <property type="match status" value="1"/>
</dbReference>
<evidence type="ECO:0000256" key="2">
    <source>
        <dbReference type="ARBA" id="ARBA00005695"/>
    </source>
</evidence>
<evidence type="ECO:0000259" key="5">
    <source>
        <dbReference type="Pfam" id="PF00496"/>
    </source>
</evidence>
<dbReference type="InterPro" id="IPR030678">
    <property type="entry name" value="Peptide/Ni-bd"/>
</dbReference>
<feature type="domain" description="Solute-binding protein family 5" evidence="5">
    <location>
        <begin position="85"/>
        <end position="468"/>
    </location>
</feature>
<sequence length="548" mass="61350">MMARKRMGGILLGGWLLIGGLTGCSNTSEHDIAAVTDNAPPEQSLSLALADEVPTLDSAKATDELAFTLLTQTNEGLVRLDEAGKVVPGVAREWTISEDGLRYQFVLRENALWSDGSPVTAHDFEYAWKRALQKDTGSQYAFLMEWIKGGAEYRHEQAPLDSVSVKARDERTLDVELAAPKPYFLEQLSFPVFFPQQKSFGEKAGDRYGGDPGTVLANGPFKLAEWLHDQSLGLVKNDTYWDRGQVRLEQVTYQIVKDATAREDLYLAGVIDRTALVRDQIARYRGNPEYMEIDELVNGYLQFNQKHRVLQNAKIRKALTYAVNGDAYAEVVYQNGTRGATGLVPTGTSNGQGGDFRKDGGDLIDRMENGKQAKALLEAGLRELGLAKFPKLKVLGDDGDTGKKSTQFLQEEWRTKLGIEIEVENVPFKLRLQRTAERDFDIVESLWGADYNDPMTYLDMWVTGSDFNESGYSNVRYDALIGQAKVEADAARRMQLLLDAERLLLDDMAVGPLFFRSSAVLQKPYVKKVIHRHFGPRYDLKYAYVEGK</sequence>
<dbReference type="RefSeq" id="WP_267152796.1">
    <property type="nucleotide sequence ID" value="NZ_JAPMLT010000011.1"/>
</dbReference>
<organism evidence="6 7">
    <name type="scientific">Tumebacillus lacus</name>
    <dbReference type="NCBI Taxonomy" id="2995335"/>
    <lineage>
        <taxon>Bacteria</taxon>
        <taxon>Bacillati</taxon>
        <taxon>Bacillota</taxon>
        <taxon>Bacilli</taxon>
        <taxon>Bacillales</taxon>
        <taxon>Alicyclobacillaceae</taxon>
        <taxon>Tumebacillus</taxon>
    </lineage>
</organism>
<dbReference type="PROSITE" id="PS51257">
    <property type="entry name" value="PROKAR_LIPOPROTEIN"/>
    <property type="match status" value="1"/>
</dbReference>
<evidence type="ECO:0000256" key="3">
    <source>
        <dbReference type="ARBA" id="ARBA00022448"/>
    </source>
</evidence>
<dbReference type="Gene3D" id="3.90.76.10">
    <property type="entry name" value="Dipeptide-binding Protein, Domain 1"/>
    <property type="match status" value="1"/>
</dbReference>
<name>A0ABT3X9X5_9BACL</name>
<keyword evidence="4" id="KW-0732">Signal</keyword>
<dbReference type="Gene3D" id="3.10.105.10">
    <property type="entry name" value="Dipeptide-binding Protein, Domain 3"/>
    <property type="match status" value="1"/>
</dbReference>
<reference evidence="6 7" key="1">
    <citation type="submission" date="2022-11" db="EMBL/GenBank/DDBJ databases">
        <title>Study of microbial diversity in lake waters.</title>
        <authorList>
            <person name="Zhang J."/>
        </authorList>
    </citation>
    <scope>NUCLEOTIDE SEQUENCE [LARGE SCALE GENOMIC DNA]</scope>
    <source>
        <strain evidence="6 7">DT12</strain>
    </source>
</reference>
<keyword evidence="7" id="KW-1185">Reference proteome</keyword>
<dbReference type="Proteomes" id="UP001208017">
    <property type="component" value="Unassembled WGS sequence"/>
</dbReference>
<dbReference type="EMBL" id="JAPMLT010000011">
    <property type="protein sequence ID" value="MCX7571549.1"/>
    <property type="molecule type" value="Genomic_DNA"/>
</dbReference>
<dbReference type="PANTHER" id="PTHR30290:SF10">
    <property type="entry name" value="PERIPLASMIC OLIGOPEPTIDE-BINDING PROTEIN-RELATED"/>
    <property type="match status" value="1"/>
</dbReference>
<dbReference type="InterPro" id="IPR000914">
    <property type="entry name" value="SBP_5_dom"/>
</dbReference>
<keyword evidence="3" id="KW-0813">Transport</keyword>